<protein>
    <submittedName>
        <fullName evidence="7">Thiol peroxidase, Tpx-type</fullName>
        <ecNumber evidence="7">1.11.1.15</ecNumber>
    </submittedName>
</protein>
<evidence type="ECO:0000256" key="4">
    <source>
        <dbReference type="ARBA" id="ARBA00023157"/>
    </source>
</evidence>
<dbReference type="HAMAP" id="MF_00269">
    <property type="entry name" value="Tpx"/>
    <property type="match status" value="1"/>
</dbReference>
<dbReference type="Gene3D" id="3.40.30.10">
    <property type="entry name" value="Glutaredoxin"/>
    <property type="match status" value="1"/>
</dbReference>
<dbReference type="InterPro" id="IPR036249">
    <property type="entry name" value="Thioredoxin-like_sf"/>
</dbReference>
<dbReference type="EMBL" id="UOFA01000294">
    <property type="protein sequence ID" value="VAW46596.1"/>
    <property type="molecule type" value="Genomic_DNA"/>
</dbReference>
<reference evidence="7" key="1">
    <citation type="submission" date="2018-06" db="EMBL/GenBank/DDBJ databases">
        <authorList>
            <person name="Zhirakovskaya E."/>
        </authorList>
    </citation>
    <scope>NUCLEOTIDE SEQUENCE</scope>
</reference>
<dbReference type="PROSITE" id="PS01265">
    <property type="entry name" value="TPX"/>
    <property type="match status" value="1"/>
</dbReference>
<keyword evidence="2" id="KW-0049">Antioxidant</keyword>
<evidence type="ECO:0000256" key="2">
    <source>
        <dbReference type="ARBA" id="ARBA00022862"/>
    </source>
</evidence>
<evidence type="ECO:0000256" key="5">
    <source>
        <dbReference type="ARBA" id="ARBA00023284"/>
    </source>
</evidence>
<dbReference type="AlphaFoldDB" id="A0A3B0WQR2"/>
<dbReference type="EC" id="1.11.1.15" evidence="7"/>
<dbReference type="PROSITE" id="PS51352">
    <property type="entry name" value="THIOREDOXIN_2"/>
    <property type="match status" value="1"/>
</dbReference>
<accession>A0A3B0WQR2</accession>
<evidence type="ECO:0000256" key="3">
    <source>
        <dbReference type="ARBA" id="ARBA00023002"/>
    </source>
</evidence>
<keyword evidence="5" id="KW-0676">Redox-active center</keyword>
<dbReference type="PANTHER" id="PTHR43110:SF1">
    <property type="entry name" value="THIOL PEROXIDASE"/>
    <property type="match status" value="1"/>
</dbReference>
<evidence type="ECO:0000256" key="1">
    <source>
        <dbReference type="ARBA" id="ARBA00022559"/>
    </source>
</evidence>
<feature type="domain" description="Thioredoxin" evidence="6">
    <location>
        <begin position="23"/>
        <end position="171"/>
    </location>
</feature>
<dbReference type="InterPro" id="IPR013740">
    <property type="entry name" value="Redoxin"/>
</dbReference>
<sequence>MGTTIMTQINFKGTPIQTDGDFPQVGDQAPNLKLVKTDLSEVSLADFAGKQVIFNIFPSVDTAVCALQLKTFSQKAAQRDDVVLLFASMDLPFALNRFCGTEGIDNAVTASDFRHHSLAKDYGVKMLDGPLSGLYARATLVLNADHQVVYSELVTDVVNEPDYDAAMASLS</sequence>
<dbReference type="PANTHER" id="PTHR43110">
    <property type="entry name" value="THIOL PEROXIDASE"/>
    <property type="match status" value="1"/>
</dbReference>
<proteinExistence type="inferred from homology"/>
<gene>
    <name evidence="7" type="ORF">MNBD_GAMMA02-1825</name>
</gene>
<dbReference type="Pfam" id="PF08534">
    <property type="entry name" value="Redoxin"/>
    <property type="match status" value="1"/>
</dbReference>
<dbReference type="SUPFAM" id="SSF52833">
    <property type="entry name" value="Thioredoxin-like"/>
    <property type="match status" value="1"/>
</dbReference>
<dbReference type="InterPro" id="IPR013766">
    <property type="entry name" value="Thioredoxin_domain"/>
</dbReference>
<keyword evidence="3 7" id="KW-0560">Oxidoreductase</keyword>
<organism evidence="7">
    <name type="scientific">hydrothermal vent metagenome</name>
    <dbReference type="NCBI Taxonomy" id="652676"/>
    <lineage>
        <taxon>unclassified sequences</taxon>
        <taxon>metagenomes</taxon>
        <taxon>ecological metagenomes</taxon>
    </lineage>
</organism>
<dbReference type="InterPro" id="IPR018219">
    <property type="entry name" value="Tpx_CS"/>
</dbReference>
<keyword evidence="1 7" id="KW-0575">Peroxidase</keyword>
<dbReference type="GO" id="GO:0008379">
    <property type="term" value="F:thioredoxin peroxidase activity"/>
    <property type="evidence" value="ECO:0007669"/>
    <property type="project" value="InterPro"/>
</dbReference>
<dbReference type="CDD" id="cd03014">
    <property type="entry name" value="PRX_Atyp2cys"/>
    <property type="match status" value="1"/>
</dbReference>
<evidence type="ECO:0000313" key="7">
    <source>
        <dbReference type="EMBL" id="VAW46596.1"/>
    </source>
</evidence>
<dbReference type="InterPro" id="IPR002065">
    <property type="entry name" value="TPX"/>
</dbReference>
<dbReference type="NCBIfam" id="NF001808">
    <property type="entry name" value="PRK00522.1"/>
    <property type="match status" value="1"/>
</dbReference>
<name>A0A3B0WQR2_9ZZZZ</name>
<keyword evidence="4" id="KW-1015">Disulfide bond</keyword>
<dbReference type="InterPro" id="IPR050455">
    <property type="entry name" value="Tpx_Peroxidase_subfamily"/>
</dbReference>
<evidence type="ECO:0000259" key="6">
    <source>
        <dbReference type="PROSITE" id="PS51352"/>
    </source>
</evidence>